<evidence type="ECO:0000256" key="1">
    <source>
        <dbReference type="SAM" id="MobiDB-lite"/>
    </source>
</evidence>
<feature type="compositionally biased region" description="Pro residues" evidence="1">
    <location>
        <begin position="150"/>
        <end position="178"/>
    </location>
</feature>
<evidence type="ECO:0000313" key="2">
    <source>
        <dbReference type="EMBL" id="KAG6377730.1"/>
    </source>
</evidence>
<dbReference type="EMBL" id="JAGFBS010000008">
    <property type="protein sequence ID" value="KAG6377730.1"/>
    <property type="molecule type" value="Genomic_DNA"/>
</dbReference>
<protein>
    <submittedName>
        <fullName evidence="2">Uncharacterized protein</fullName>
    </submittedName>
</protein>
<dbReference type="AlphaFoldDB" id="A0A8I2YT96"/>
<name>A0A8I2YT96_9AGAM</name>
<reference evidence="2" key="1">
    <citation type="submission" date="2021-03" db="EMBL/GenBank/DDBJ databases">
        <title>Evolutionary innovations through gain and loss of genes in the ectomycorrhizal Boletales.</title>
        <authorList>
            <person name="Wu G."/>
            <person name="Miyauchi S."/>
            <person name="Morin E."/>
            <person name="Yang Z.-L."/>
            <person name="Xu J."/>
            <person name="Martin F.M."/>
        </authorList>
    </citation>
    <scope>NUCLEOTIDE SEQUENCE</scope>
    <source>
        <strain evidence="2">BR01</strain>
    </source>
</reference>
<dbReference type="Proteomes" id="UP000683000">
    <property type="component" value="Unassembled WGS sequence"/>
</dbReference>
<gene>
    <name evidence="2" type="ORF">JVT61DRAFT_14502</name>
</gene>
<evidence type="ECO:0000313" key="3">
    <source>
        <dbReference type="Proteomes" id="UP000683000"/>
    </source>
</evidence>
<accession>A0A8I2YT96</accession>
<sequence>MLISVTSSLVPFKQAPTSKVAFRRSVRFQLNAGVPVSPFHEHCHSATVINATSTATALRHMPTPNIKIHMRVLQSSLLLRRMLQATHTLSPSLHCRVCSLSYYCLPLLETCSPGSMGAPDAGATSTASESRLHGTHVHLHHHARLCMPKTPRPTLKPAPIPKPNLNPDSPLPPDPQPPRSLTTLRWPYVPDTSAYPDPLTRDDPKPLQMNQYERLLQRSERSSPTLVYALLLTTIDAQRGAEREEALQRALGVNSRLLKNDDVGVELDEDTNVLRAFAEAIEEAVRGGQEDVLGLDWD</sequence>
<organism evidence="2 3">
    <name type="scientific">Boletus reticuloceps</name>
    <dbReference type="NCBI Taxonomy" id="495285"/>
    <lineage>
        <taxon>Eukaryota</taxon>
        <taxon>Fungi</taxon>
        <taxon>Dikarya</taxon>
        <taxon>Basidiomycota</taxon>
        <taxon>Agaricomycotina</taxon>
        <taxon>Agaricomycetes</taxon>
        <taxon>Agaricomycetidae</taxon>
        <taxon>Boletales</taxon>
        <taxon>Boletineae</taxon>
        <taxon>Boletaceae</taxon>
        <taxon>Boletoideae</taxon>
        <taxon>Boletus</taxon>
    </lineage>
</organism>
<feature type="region of interest" description="Disordered" evidence="1">
    <location>
        <begin position="116"/>
        <end position="206"/>
    </location>
</feature>
<keyword evidence="3" id="KW-1185">Reference proteome</keyword>
<feature type="compositionally biased region" description="Basic residues" evidence="1">
    <location>
        <begin position="133"/>
        <end position="144"/>
    </location>
</feature>
<comment type="caution">
    <text evidence="2">The sequence shown here is derived from an EMBL/GenBank/DDBJ whole genome shotgun (WGS) entry which is preliminary data.</text>
</comment>
<dbReference type="OrthoDB" id="18412at2759"/>
<proteinExistence type="predicted"/>